<protein>
    <recommendedName>
        <fullName evidence="4">Polymerase</fullName>
    </recommendedName>
</protein>
<evidence type="ECO:0000313" key="2">
    <source>
        <dbReference type="EMBL" id="KIC58445.1"/>
    </source>
</evidence>
<sequence length="353" mass="37017">MSEVAVFWLMLGMWLGLLGPVAPLMMLSGAAGLVALHPGRMVFLARLWPLLLIGVLAMVSAIWSAEPGVSGRFGLQLLLTIGVGAILVVTCPPERLLRGLFLACALVLVLSILSGRQGQSLSGPVLIGLLGSKNEMGTLCFLLLGAAASVGVSEAQPRPLRLLSAPIAALAALYLVKAFSTGAVVDVLHKDAGLTGRDYLWAHADALIGAEPLLGHGYRSTWLGHGVDTIGLLRWAGLQSGEGFSFHNSYREWLVDFGFVGAGLIVLALGVGIIRTLIRASQQGVTAAQLFFASIGVVFAVRAYFEYVFGPFSSSTILVVVVAGFGYLGARTLAGAPTGIGLPNRAVQERFVQ</sequence>
<feature type="transmembrane region" description="Helical" evidence="1">
    <location>
        <begin position="160"/>
        <end position="179"/>
    </location>
</feature>
<reference evidence="2 3" key="1">
    <citation type="submission" date="2014-12" db="EMBL/GenBank/DDBJ databases">
        <title>Genome sequencing of Brevundimonas nasdae TPW30.</title>
        <authorList>
            <person name="Tan P.W."/>
            <person name="Chan K.-G."/>
        </authorList>
    </citation>
    <scope>NUCLEOTIDE SEQUENCE [LARGE SCALE GENOMIC DNA]</scope>
    <source>
        <strain evidence="2 3">TPW30</strain>
    </source>
</reference>
<proteinExistence type="predicted"/>
<keyword evidence="1" id="KW-0472">Membrane</keyword>
<dbReference type="AlphaFoldDB" id="A0A0B4D2E7"/>
<accession>A0A0B4D2E7</accession>
<evidence type="ECO:0000256" key="1">
    <source>
        <dbReference type="SAM" id="Phobius"/>
    </source>
</evidence>
<feature type="transmembrane region" description="Helical" evidence="1">
    <location>
        <begin position="136"/>
        <end position="153"/>
    </location>
</feature>
<feature type="transmembrane region" description="Helical" evidence="1">
    <location>
        <begin position="43"/>
        <end position="63"/>
    </location>
</feature>
<feature type="transmembrane region" description="Helical" evidence="1">
    <location>
        <begin position="6"/>
        <end position="36"/>
    </location>
</feature>
<feature type="transmembrane region" description="Helical" evidence="1">
    <location>
        <begin position="69"/>
        <end position="89"/>
    </location>
</feature>
<feature type="transmembrane region" description="Helical" evidence="1">
    <location>
        <begin position="285"/>
        <end position="305"/>
    </location>
</feature>
<gene>
    <name evidence="2" type="ORF">RM53_08600</name>
</gene>
<feature type="transmembrane region" description="Helical" evidence="1">
    <location>
        <begin position="96"/>
        <end position="116"/>
    </location>
</feature>
<dbReference type="EMBL" id="JWSY01000011">
    <property type="protein sequence ID" value="KIC58445.1"/>
    <property type="molecule type" value="Genomic_DNA"/>
</dbReference>
<name>A0A0B4D2E7_9CAUL</name>
<keyword evidence="1" id="KW-1133">Transmembrane helix</keyword>
<comment type="caution">
    <text evidence="2">The sequence shown here is derived from an EMBL/GenBank/DDBJ whole genome shotgun (WGS) entry which is preliminary data.</text>
</comment>
<evidence type="ECO:0000313" key="3">
    <source>
        <dbReference type="Proteomes" id="UP000031166"/>
    </source>
</evidence>
<keyword evidence="1" id="KW-0812">Transmembrane</keyword>
<dbReference type="Proteomes" id="UP000031166">
    <property type="component" value="Unassembled WGS sequence"/>
</dbReference>
<organism evidence="2 3">
    <name type="scientific">Brevundimonas nasdae</name>
    <dbReference type="NCBI Taxonomy" id="172043"/>
    <lineage>
        <taxon>Bacteria</taxon>
        <taxon>Pseudomonadati</taxon>
        <taxon>Pseudomonadota</taxon>
        <taxon>Alphaproteobacteria</taxon>
        <taxon>Caulobacterales</taxon>
        <taxon>Caulobacteraceae</taxon>
        <taxon>Brevundimonas</taxon>
    </lineage>
</organism>
<dbReference type="STRING" id="172043.RM53_08600"/>
<feature type="transmembrane region" description="Helical" evidence="1">
    <location>
        <begin position="311"/>
        <end position="330"/>
    </location>
</feature>
<evidence type="ECO:0008006" key="4">
    <source>
        <dbReference type="Google" id="ProtNLM"/>
    </source>
</evidence>
<feature type="transmembrane region" description="Helical" evidence="1">
    <location>
        <begin position="257"/>
        <end position="278"/>
    </location>
</feature>